<name>A0A133V006_9EURY</name>
<dbReference type="EMBL" id="LHXW01000025">
    <property type="protein sequence ID" value="KXA99768.1"/>
    <property type="molecule type" value="Genomic_DNA"/>
</dbReference>
<sequence length="61" mass="7036">MVKMSVEIGKDVIDGLKRAISRYESYSFTKLGRMTTDDLVEALETIEPSEEREKELEKLVK</sequence>
<evidence type="ECO:0000313" key="1">
    <source>
        <dbReference type="EMBL" id="KXA99768.1"/>
    </source>
</evidence>
<protein>
    <submittedName>
        <fullName evidence="1">Uncharacterized protein</fullName>
    </submittedName>
</protein>
<proteinExistence type="predicted"/>
<reference evidence="1 2" key="1">
    <citation type="journal article" date="2016" name="Sci. Rep.">
        <title>Metabolic traits of an uncultured archaeal lineage -MSBL1- from brine pools of the Red Sea.</title>
        <authorList>
            <person name="Mwirichia R."/>
            <person name="Alam I."/>
            <person name="Rashid M."/>
            <person name="Vinu M."/>
            <person name="Ba-Alawi W."/>
            <person name="Anthony Kamau A."/>
            <person name="Kamanda Ngugi D."/>
            <person name="Goker M."/>
            <person name="Klenk H.P."/>
            <person name="Bajic V."/>
            <person name="Stingl U."/>
        </authorList>
    </citation>
    <scope>NUCLEOTIDE SEQUENCE [LARGE SCALE GENOMIC DNA]</scope>
    <source>
        <strain evidence="1">SCGC-AAA261C02</strain>
    </source>
</reference>
<comment type="caution">
    <text evidence="1">The sequence shown here is derived from an EMBL/GenBank/DDBJ whole genome shotgun (WGS) entry which is preliminary data.</text>
</comment>
<gene>
    <name evidence="1" type="ORF">AKJ42_02540</name>
</gene>
<dbReference type="Proteomes" id="UP000070520">
    <property type="component" value="Unassembled WGS sequence"/>
</dbReference>
<organism evidence="1 2">
    <name type="scientific">candidate division MSBL1 archaeon SCGC-AAA261C02</name>
    <dbReference type="NCBI Taxonomy" id="1698272"/>
    <lineage>
        <taxon>Archaea</taxon>
        <taxon>Methanobacteriati</taxon>
        <taxon>Methanobacteriota</taxon>
        <taxon>candidate division MSBL1</taxon>
    </lineage>
</organism>
<evidence type="ECO:0000313" key="2">
    <source>
        <dbReference type="Proteomes" id="UP000070520"/>
    </source>
</evidence>
<dbReference type="AlphaFoldDB" id="A0A133V006"/>
<keyword evidence="2" id="KW-1185">Reference proteome</keyword>
<accession>A0A133V006</accession>